<evidence type="ECO:0000313" key="2">
    <source>
        <dbReference type="EMBL" id="RFU30776.1"/>
    </source>
</evidence>
<organism evidence="2 3">
    <name type="scientific">Scytalidium lignicola</name>
    <name type="common">Hyphomycete</name>
    <dbReference type="NCBI Taxonomy" id="5539"/>
    <lineage>
        <taxon>Eukaryota</taxon>
        <taxon>Fungi</taxon>
        <taxon>Dikarya</taxon>
        <taxon>Ascomycota</taxon>
        <taxon>Pezizomycotina</taxon>
        <taxon>Leotiomycetes</taxon>
        <taxon>Leotiomycetes incertae sedis</taxon>
        <taxon>Scytalidium</taxon>
    </lineage>
</organism>
<proteinExistence type="predicted"/>
<dbReference type="EMBL" id="NCSJ02000092">
    <property type="protein sequence ID" value="RFU30776.1"/>
    <property type="molecule type" value="Genomic_DNA"/>
</dbReference>
<evidence type="ECO:0000256" key="1">
    <source>
        <dbReference type="SAM" id="MobiDB-lite"/>
    </source>
</evidence>
<name>A0A3E2HBI0_SCYLI</name>
<feature type="non-terminal residue" evidence="2">
    <location>
        <position position="95"/>
    </location>
</feature>
<feature type="non-terminal residue" evidence="2">
    <location>
        <position position="1"/>
    </location>
</feature>
<comment type="caution">
    <text evidence="2">The sequence shown here is derived from an EMBL/GenBank/DDBJ whole genome shotgun (WGS) entry which is preliminary data.</text>
</comment>
<gene>
    <name evidence="2" type="ORF">B7463_g5563</name>
</gene>
<reference evidence="2 3" key="1">
    <citation type="submission" date="2018-05" db="EMBL/GenBank/DDBJ databases">
        <title>Draft genome sequence of Scytalidium lignicola DSM 105466, a ubiquitous saprotrophic fungus.</title>
        <authorList>
            <person name="Buettner E."/>
            <person name="Gebauer A.M."/>
            <person name="Hofrichter M."/>
            <person name="Liers C."/>
            <person name="Kellner H."/>
        </authorList>
    </citation>
    <scope>NUCLEOTIDE SEQUENCE [LARGE SCALE GENOMIC DNA]</scope>
    <source>
        <strain evidence="2 3">DSM 105466</strain>
    </source>
</reference>
<dbReference type="Proteomes" id="UP000258309">
    <property type="component" value="Unassembled WGS sequence"/>
</dbReference>
<sequence>MGRVQDYLPVPGTGTGIRPSRRLNSFNGPAPPLWAWPVILRTVRKYPPHGLILGPGLKKEKLGRPKRWRLAQQQSALAAAFPLSGRAGSGIMNPG</sequence>
<feature type="region of interest" description="Disordered" evidence="1">
    <location>
        <begin position="1"/>
        <end position="23"/>
    </location>
</feature>
<accession>A0A3E2HBI0</accession>
<dbReference type="AlphaFoldDB" id="A0A3E2HBI0"/>
<evidence type="ECO:0000313" key="3">
    <source>
        <dbReference type="Proteomes" id="UP000258309"/>
    </source>
</evidence>
<keyword evidence="3" id="KW-1185">Reference proteome</keyword>
<protein>
    <submittedName>
        <fullName evidence="2">Uncharacterized protein</fullName>
    </submittedName>
</protein>